<keyword evidence="2" id="KW-1185">Reference proteome</keyword>
<evidence type="ECO:0000313" key="2">
    <source>
        <dbReference type="Proteomes" id="UP000184550"/>
    </source>
</evidence>
<sequence length="38" mass="3848">MHRKQGGRGDGGTGGGVAGVLACWYSTTANRQQPTANS</sequence>
<proteinExistence type="predicted"/>
<organism evidence="1 2">
    <name type="scientific">Planktothrix serta PCC 8927</name>
    <dbReference type="NCBI Taxonomy" id="671068"/>
    <lineage>
        <taxon>Bacteria</taxon>
        <taxon>Bacillati</taxon>
        <taxon>Cyanobacteriota</taxon>
        <taxon>Cyanophyceae</taxon>
        <taxon>Oscillatoriophycideae</taxon>
        <taxon>Oscillatoriales</taxon>
        <taxon>Microcoleaceae</taxon>
        <taxon>Planktothrix</taxon>
    </lineage>
</organism>
<accession>A0A7Z9E442</accession>
<reference evidence="1" key="1">
    <citation type="submission" date="2019-10" db="EMBL/GenBank/DDBJ databases">
        <authorList>
            <consortium name="Genoscope - CEA"/>
            <person name="William W."/>
        </authorList>
    </citation>
    <scope>NUCLEOTIDE SEQUENCE [LARGE SCALE GENOMIC DNA]</scope>
    <source>
        <strain evidence="1">BBR_PRJEB10992</strain>
    </source>
</reference>
<protein>
    <submittedName>
        <fullName evidence="1">Uncharacterized protein</fullName>
    </submittedName>
</protein>
<comment type="caution">
    <text evidence="1">The sequence shown here is derived from an EMBL/GenBank/DDBJ whole genome shotgun (WGS) entry which is preliminary data.</text>
</comment>
<dbReference type="Proteomes" id="UP000184550">
    <property type="component" value="Unassembled WGS sequence"/>
</dbReference>
<dbReference type="AlphaFoldDB" id="A0A7Z9E442"/>
<name>A0A7Z9E442_9CYAN</name>
<dbReference type="EMBL" id="CZCU02000151">
    <property type="protein sequence ID" value="VXD22196.1"/>
    <property type="molecule type" value="Genomic_DNA"/>
</dbReference>
<gene>
    <name evidence="1" type="ORF">PL8927_740001</name>
</gene>
<dbReference type="PROSITE" id="PS51257">
    <property type="entry name" value="PROKAR_LIPOPROTEIN"/>
    <property type="match status" value="1"/>
</dbReference>
<evidence type="ECO:0000313" key="1">
    <source>
        <dbReference type="EMBL" id="VXD22196.1"/>
    </source>
</evidence>